<dbReference type="AlphaFoldDB" id="A0A1S1PYE1"/>
<protein>
    <submittedName>
        <fullName evidence="2">Uncharacterized protein</fullName>
    </submittedName>
</protein>
<dbReference type="Pfam" id="PF19086">
    <property type="entry name" value="Terpene_syn_C_2"/>
    <property type="match status" value="1"/>
</dbReference>
<dbReference type="GO" id="GO:0010333">
    <property type="term" value="F:terpene synthase activity"/>
    <property type="evidence" value="ECO:0007669"/>
    <property type="project" value="InterPro"/>
</dbReference>
<name>A0A1S1PYE1_9ACTN</name>
<dbReference type="RefSeq" id="WP_071064412.1">
    <property type="nucleotide sequence ID" value="NZ_MAXA01000218.1"/>
</dbReference>
<dbReference type="OrthoDB" id="3676909at2"/>
<accession>A0A1S1PYE1</accession>
<dbReference type="EMBL" id="MAXA01000218">
    <property type="protein sequence ID" value="OHV27678.1"/>
    <property type="molecule type" value="Genomic_DNA"/>
</dbReference>
<comment type="caution">
    <text evidence="2">The sequence shown here is derived from an EMBL/GenBank/DDBJ whole genome shotgun (WGS) entry which is preliminary data.</text>
</comment>
<dbReference type="SFLD" id="SFLDS00005">
    <property type="entry name" value="Isoprenoid_Synthase_Type_I"/>
    <property type="match status" value="1"/>
</dbReference>
<dbReference type="Gene3D" id="1.10.600.10">
    <property type="entry name" value="Farnesyl Diphosphate Synthase"/>
    <property type="match status" value="1"/>
</dbReference>
<sequence>MAAAVKTIINFDFPFPHGLSPDHASATAECARWAREMGLVTSEFAMERLCQWNIGRMLGNCVPTARGEDLDVITKWNAWGFLYDDQFNGPLGARLDLAARVTEGMIATLYGEKDTHSHSAERALTDILQQLALRRSRMWMARFRNHNQQFLVSLLRETAFRMDGSPLGYRQALELRRGAVAMEPLVDLIEVAENSEVPGSLIATPQLQEMRRIVGDLAIYQNDFFSLPKDRRQLEVNTILALEQEGLTEQQALARIEAISKEEVARFLQAKEQLPSLCGELGLTSHDVAQLDRHVHCMELMIHGILYVHKESLRYADHEAHTAPLAGTGYLEDLGMDSTVTLSADIFRTAETRTGQRRSVG</sequence>
<keyword evidence="1" id="KW-0456">Lyase</keyword>
<keyword evidence="3" id="KW-1185">Reference proteome</keyword>
<organism evidence="2 3">
    <name type="scientific">Parafrankia soli</name>
    <dbReference type="NCBI Taxonomy" id="2599596"/>
    <lineage>
        <taxon>Bacteria</taxon>
        <taxon>Bacillati</taxon>
        <taxon>Actinomycetota</taxon>
        <taxon>Actinomycetes</taxon>
        <taxon>Frankiales</taxon>
        <taxon>Frankiaceae</taxon>
        <taxon>Parafrankia</taxon>
    </lineage>
</organism>
<dbReference type="InterPro" id="IPR034686">
    <property type="entry name" value="Terpene_cyclase-like_2"/>
</dbReference>
<reference evidence="3" key="1">
    <citation type="submission" date="2016-07" db="EMBL/GenBank/DDBJ databases">
        <title>Frankia sp. NRRL B-16219 Genome sequencing.</title>
        <authorList>
            <person name="Ghodhbane-Gtari F."/>
            <person name="Swanson E."/>
            <person name="Gueddou A."/>
            <person name="Louati M."/>
            <person name="Nouioui I."/>
            <person name="Hezbri K."/>
            <person name="Abebe-Akele F."/>
            <person name="Simpson S."/>
            <person name="Morris K."/>
            <person name="Thomas K."/>
            <person name="Gtari M."/>
            <person name="Tisa L.S."/>
        </authorList>
    </citation>
    <scope>NUCLEOTIDE SEQUENCE [LARGE SCALE GENOMIC DNA]</scope>
    <source>
        <strain evidence="3">NRRL B-16219</strain>
    </source>
</reference>
<evidence type="ECO:0000313" key="2">
    <source>
        <dbReference type="EMBL" id="OHV27678.1"/>
    </source>
</evidence>
<dbReference type="Proteomes" id="UP000179769">
    <property type="component" value="Unassembled WGS sequence"/>
</dbReference>
<evidence type="ECO:0000256" key="1">
    <source>
        <dbReference type="ARBA" id="ARBA00023239"/>
    </source>
</evidence>
<evidence type="ECO:0000313" key="3">
    <source>
        <dbReference type="Proteomes" id="UP000179769"/>
    </source>
</evidence>
<dbReference type="SFLD" id="SFLDG01020">
    <property type="entry name" value="Terpene_Cyclase_Like_2"/>
    <property type="match status" value="1"/>
</dbReference>
<dbReference type="InterPro" id="IPR008949">
    <property type="entry name" value="Isoprenoid_synthase_dom_sf"/>
</dbReference>
<proteinExistence type="predicted"/>
<gene>
    <name evidence="2" type="ORF">BBK14_19495</name>
</gene>
<dbReference type="SUPFAM" id="SSF48576">
    <property type="entry name" value="Terpenoid synthases"/>
    <property type="match status" value="1"/>
</dbReference>